<reference evidence="2 3" key="1">
    <citation type="submission" date="2020-01" db="EMBL/GenBank/DDBJ databases">
        <title>Identification and distribution of gene clusters putatively required for synthesis of sphingolipid metabolism inhibitors in phylogenetically diverse species of the filamentous fungus Fusarium.</title>
        <authorList>
            <person name="Kim H.-S."/>
            <person name="Busman M."/>
            <person name="Brown D.W."/>
            <person name="Divon H."/>
            <person name="Uhlig S."/>
            <person name="Proctor R.H."/>
        </authorList>
    </citation>
    <scope>NUCLEOTIDE SEQUENCE [LARGE SCALE GENOMIC DNA]</scope>
    <source>
        <strain evidence="2 3">NRRL 20459</strain>
    </source>
</reference>
<comment type="caution">
    <text evidence="2">The sequence shown here is derived from an EMBL/GenBank/DDBJ whole genome shotgun (WGS) entry which is preliminary data.</text>
</comment>
<organism evidence="2 3">
    <name type="scientific">Fusarium albosuccineum</name>
    <dbReference type="NCBI Taxonomy" id="1237068"/>
    <lineage>
        <taxon>Eukaryota</taxon>
        <taxon>Fungi</taxon>
        <taxon>Dikarya</taxon>
        <taxon>Ascomycota</taxon>
        <taxon>Pezizomycotina</taxon>
        <taxon>Sordariomycetes</taxon>
        <taxon>Hypocreomycetidae</taxon>
        <taxon>Hypocreales</taxon>
        <taxon>Nectriaceae</taxon>
        <taxon>Fusarium</taxon>
        <taxon>Fusarium decemcellulare species complex</taxon>
    </lineage>
</organism>
<proteinExistence type="predicted"/>
<evidence type="ECO:0000256" key="1">
    <source>
        <dbReference type="SAM" id="MobiDB-lite"/>
    </source>
</evidence>
<gene>
    <name evidence="2" type="ORF">FALBO_16813</name>
</gene>
<feature type="region of interest" description="Disordered" evidence="1">
    <location>
        <begin position="125"/>
        <end position="157"/>
    </location>
</feature>
<dbReference type="EMBL" id="JAADYS010003324">
    <property type="protein sequence ID" value="KAF4448346.1"/>
    <property type="molecule type" value="Genomic_DNA"/>
</dbReference>
<keyword evidence="3" id="KW-1185">Reference proteome</keyword>
<protein>
    <submittedName>
        <fullName evidence="2">Uncharacterized protein</fullName>
    </submittedName>
</protein>
<dbReference type="OrthoDB" id="4900404at2759"/>
<feature type="compositionally biased region" description="Polar residues" evidence="1">
    <location>
        <begin position="130"/>
        <end position="150"/>
    </location>
</feature>
<evidence type="ECO:0000313" key="2">
    <source>
        <dbReference type="EMBL" id="KAF4448346.1"/>
    </source>
</evidence>
<dbReference type="Proteomes" id="UP000554235">
    <property type="component" value="Unassembled WGS sequence"/>
</dbReference>
<sequence>MATICFPKCTGYYPSRDDRYRQLFSNLLDEDDFELSYEGYLRAIQLYGRESAILLESPVKHMNFTDWKTKHPSTLAEYRQRARAQGYSPKSGVSEYREGLYYPNGIPKRSSPARDDDELPQIIEVMSDGTGPNHSNDQQNTQLTTHSNKPATLRGMSGSRVPLADDFGSTCVGGMEMAVVVTELLERVVESESPNEWIDTIKETLEYIGGSENMTAFLNTMYEKFPQKEDDNNKAASIGRQLRGL</sequence>
<dbReference type="AlphaFoldDB" id="A0A8H4KEG0"/>
<evidence type="ECO:0000313" key="3">
    <source>
        <dbReference type="Proteomes" id="UP000554235"/>
    </source>
</evidence>
<accession>A0A8H4KEG0</accession>
<name>A0A8H4KEG0_9HYPO</name>